<evidence type="ECO:0000256" key="8">
    <source>
        <dbReference type="SAM" id="MobiDB-lite"/>
    </source>
</evidence>
<keyword evidence="2" id="KW-0479">Metal-binding</keyword>
<evidence type="ECO:0000256" key="6">
    <source>
        <dbReference type="ARBA" id="ARBA00023242"/>
    </source>
</evidence>
<reference evidence="10 11" key="1">
    <citation type="submission" date="2021-02" db="EMBL/GenBank/DDBJ databases">
        <title>Variation within the Batrachochytrium salamandrivorans European outbreak.</title>
        <authorList>
            <person name="Kelly M."/>
            <person name="Pasmans F."/>
            <person name="Shea T.P."/>
            <person name="Munoz J.F."/>
            <person name="Carranza S."/>
            <person name="Cuomo C.A."/>
            <person name="Martel A."/>
        </authorList>
    </citation>
    <scope>NUCLEOTIDE SEQUENCE [LARGE SCALE GENOMIC DNA]</scope>
    <source>
        <strain evidence="10 11">AMFP18/2</strain>
    </source>
</reference>
<keyword evidence="3" id="KW-0677">Repeat</keyword>
<evidence type="ECO:0000256" key="1">
    <source>
        <dbReference type="ARBA" id="ARBA00004123"/>
    </source>
</evidence>
<evidence type="ECO:0000313" key="11">
    <source>
        <dbReference type="Proteomes" id="UP001648503"/>
    </source>
</evidence>
<feature type="domain" description="C2H2-type" evidence="9">
    <location>
        <begin position="230"/>
        <end position="259"/>
    </location>
</feature>
<proteinExistence type="predicted"/>
<keyword evidence="4 7" id="KW-0863">Zinc-finger</keyword>
<keyword evidence="6" id="KW-0539">Nucleus</keyword>
<comment type="caution">
    <text evidence="10">The sequence shown here is derived from an EMBL/GenBank/DDBJ whole genome shotgun (WGS) entry which is preliminary data.</text>
</comment>
<feature type="compositionally biased region" description="Low complexity" evidence="8">
    <location>
        <begin position="120"/>
        <end position="148"/>
    </location>
</feature>
<feature type="compositionally biased region" description="Polar residues" evidence="8">
    <location>
        <begin position="93"/>
        <end position="106"/>
    </location>
</feature>
<evidence type="ECO:0000256" key="4">
    <source>
        <dbReference type="ARBA" id="ARBA00022771"/>
    </source>
</evidence>
<dbReference type="EMBL" id="JAFCIX010000573">
    <property type="protein sequence ID" value="KAH6586437.1"/>
    <property type="molecule type" value="Genomic_DNA"/>
</dbReference>
<organism evidence="10 11">
    <name type="scientific">Batrachochytrium salamandrivorans</name>
    <dbReference type="NCBI Taxonomy" id="1357716"/>
    <lineage>
        <taxon>Eukaryota</taxon>
        <taxon>Fungi</taxon>
        <taxon>Fungi incertae sedis</taxon>
        <taxon>Chytridiomycota</taxon>
        <taxon>Chytridiomycota incertae sedis</taxon>
        <taxon>Chytridiomycetes</taxon>
        <taxon>Rhizophydiales</taxon>
        <taxon>Rhizophydiales incertae sedis</taxon>
        <taxon>Batrachochytrium</taxon>
    </lineage>
</organism>
<evidence type="ECO:0000256" key="2">
    <source>
        <dbReference type="ARBA" id="ARBA00022723"/>
    </source>
</evidence>
<dbReference type="InterPro" id="IPR013087">
    <property type="entry name" value="Znf_C2H2_type"/>
</dbReference>
<evidence type="ECO:0000256" key="3">
    <source>
        <dbReference type="ARBA" id="ARBA00022737"/>
    </source>
</evidence>
<gene>
    <name evidence="10" type="ORF">BASA50_000393</name>
</gene>
<accession>A0ABQ8ETL9</accession>
<dbReference type="InterPro" id="IPR050806">
    <property type="entry name" value="pacC/RIM101"/>
</dbReference>
<evidence type="ECO:0000256" key="5">
    <source>
        <dbReference type="ARBA" id="ARBA00022833"/>
    </source>
</evidence>
<feature type="region of interest" description="Disordered" evidence="8">
    <location>
        <begin position="93"/>
        <end position="148"/>
    </location>
</feature>
<keyword evidence="5" id="KW-0862">Zinc</keyword>
<dbReference type="PROSITE" id="PS50157">
    <property type="entry name" value="ZINC_FINGER_C2H2_2"/>
    <property type="match status" value="1"/>
</dbReference>
<name>A0ABQ8ETL9_9FUNG</name>
<evidence type="ECO:0000313" key="10">
    <source>
        <dbReference type="EMBL" id="KAH6586437.1"/>
    </source>
</evidence>
<dbReference type="Proteomes" id="UP001648503">
    <property type="component" value="Unassembled WGS sequence"/>
</dbReference>
<feature type="compositionally biased region" description="Low complexity" evidence="8">
    <location>
        <begin position="316"/>
        <end position="332"/>
    </location>
</feature>
<dbReference type="PANTHER" id="PTHR47257:SF1">
    <property type="entry name" value="PH-RESPONSE TRANSCRIPTION FACTOR PACC_RIM101"/>
    <property type="match status" value="1"/>
</dbReference>
<evidence type="ECO:0000256" key="7">
    <source>
        <dbReference type="PROSITE-ProRule" id="PRU00042"/>
    </source>
</evidence>
<evidence type="ECO:0000259" key="9">
    <source>
        <dbReference type="PROSITE" id="PS50157"/>
    </source>
</evidence>
<sequence>MAPVLAADSKVTAASSLLALDASLAKLLRTFYHSIPTNSDSSRPPLAAVQSAVLSSMSSSSPVTTNSNSILHTASDGSALPIGMHLPITASRSTTTCNQNSQQHGQSGLAPDTESHCPIPSTQSNQSPPSNQLDPQTQPSTTSASPQSHDSATCQWVVLSSAGTEFVCGAQFATTDELSLHLNDTHIGRKVTRNLCLHCRWLACSHSDTPFHKRDHIKSHIKSHLPLKAFSCQVCHKSYKWHHDFNKHQAKTGHASVLPLVKSKSHLSHDSSMGVELEGSVVSSSFPRPTSPLSLIAKPQMNDTLSATSSPKPVHLLTTIPTPPSLASSSSTTKRRRTENDIHHHVVDRHHTKHLRALLPAPNCRTAPTTVYSESINSIYAASVPSNGDGVSVYPKYALSTTSLDYHDCTDYHDYHQQDHHHPDPLVDSTLSTSSTRFLDASTELQIMDFLQSLPVPDTGAHIHPLQIDNSLMAPLSTLPQSQPSMLSISAPPPFYFEYPDALWQTTSNSVGFTDYGNTCLCPSTTPEIAEPLLSLKNPYLVNLYDDLHLSLSLDSGDAGYTHMPISSLHSITPTIGEVTLSMAATRVSDVVGYSDIGTCGSGFHDTTGSKLSALGMDGDNHCENSIDLNAKLLSTVSTSMGVDAPLTGIKGNLDNLLVELFSMD</sequence>
<protein>
    <recommendedName>
        <fullName evidence="9">C2H2-type domain-containing protein</fullName>
    </recommendedName>
</protein>
<dbReference type="PROSITE" id="PS00028">
    <property type="entry name" value="ZINC_FINGER_C2H2_1"/>
    <property type="match status" value="1"/>
</dbReference>
<keyword evidence="11" id="KW-1185">Reference proteome</keyword>
<dbReference type="PANTHER" id="PTHR47257">
    <property type="entry name" value="PH-RESPONSE TRANSCRIPTION FACTOR PACC/RIM101"/>
    <property type="match status" value="1"/>
</dbReference>
<dbReference type="Gene3D" id="3.30.160.60">
    <property type="entry name" value="Classic Zinc Finger"/>
    <property type="match status" value="1"/>
</dbReference>
<feature type="region of interest" description="Disordered" evidence="8">
    <location>
        <begin position="308"/>
        <end position="338"/>
    </location>
</feature>
<comment type="subcellular location">
    <subcellularLocation>
        <location evidence="1">Nucleus</location>
    </subcellularLocation>
</comment>